<dbReference type="AlphaFoldDB" id="A0A843WP88"/>
<protein>
    <recommendedName>
        <fullName evidence="3">Peptidase C1A papain C-terminal domain-containing protein</fullName>
    </recommendedName>
</protein>
<name>A0A843WP88_COLES</name>
<dbReference type="SMART" id="SM00645">
    <property type="entry name" value="Pept_C1"/>
    <property type="match status" value="1"/>
</dbReference>
<dbReference type="OrthoDB" id="190265at2759"/>
<dbReference type="InterPro" id="IPR013128">
    <property type="entry name" value="Peptidase_C1A"/>
</dbReference>
<dbReference type="InterPro" id="IPR039417">
    <property type="entry name" value="Peptidase_C1A_papain-like"/>
</dbReference>
<dbReference type="CDD" id="cd02248">
    <property type="entry name" value="Peptidase_C1A"/>
    <property type="match status" value="1"/>
</dbReference>
<organism evidence="4 5">
    <name type="scientific">Colocasia esculenta</name>
    <name type="common">Wild taro</name>
    <name type="synonym">Arum esculentum</name>
    <dbReference type="NCBI Taxonomy" id="4460"/>
    <lineage>
        <taxon>Eukaryota</taxon>
        <taxon>Viridiplantae</taxon>
        <taxon>Streptophyta</taxon>
        <taxon>Embryophyta</taxon>
        <taxon>Tracheophyta</taxon>
        <taxon>Spermatophyta</taxon>
        <taxon>Magnoliopsida</taxon>
        <taxon>Liliopsida</taxon>
        <taxon>Araceae</taxon>
        <taxon>Aroideae</taxon>
        <taxon>Colocasieae</taxon>
        <taxon>Colocasia</taxon>
    </lineage>
</organism>
<dbReference type="GO" id="GO:0008234">
    <property type="term" value="F:cysteine-type peptidase activity"/>
    <property type="evidence" value="ECO:0007669"/>
    <property type="project" value="InterPro"/>
</dbReference>
<keyword evidence="5" id="KW-1185">Reference proteome</keyword>
<reference evidence="4" key="1">
    <citation type="submission" date="2017-07" db="EMBL/GenBank/DDBJ databases">
        <title>Taro Niue Genome Assembly and Annotation.</title>
        <authorList>
            <person name="Atibalentja N."/>
            <person name="Keating K."/>
            <person name="Fields C.J."/>
        </authorList>
    </citation>
    <scope>NUCLEOTIDE SEQUENCE</scope>
    <source>
        <strain evidence="4">Niue_2</strain>
        <tissue evidence="4">Leaf</tissue>
    </source>
</reference>
<dbReference type="Proteomes" id="UP000652761">
    <property type="component" value="Unassembled WGS sequence"/>
</dbReference>
<sequence length="132" mass="15239">MTLPFLYDKLKNREVTIDGYKHVTRNNERLLMKRVARQPVAAHLDAGGLDFQFYMGGIYRGGCTGKENHSVTIVGYDSEAGEDYWIIRNSYGDRWGEGGYMKLPRNVQERRGKCGIAARPMYPIKRWYRPSS</sequence>
<dbReference type="InterPro" id="IPR000668">
    <property type="entry name" value="Peptidase_C1A_C"/>
</dbReference>
<gene>
    <name evidence="4" type="ORF">Taro_038645</name>
</gene>
<dbReference type="EMBL" id="NMUH01003484">
    <property type="protein sequence ID" value="MQM05824.1"/>
    <property type="molecule type" value="Genomic_DNA"/>
</dbReference>
<dbReference type="PANTHER" id="PTHR12411">
    <property type="entry name" value="CYSTEINE PROTEASE FAMILY C1-RELATED"/>
    <property type="match status" value="1"/>
</dbReference>
<comment type="similarity">
    <text evidence="1">Belongs to the peptidase C1 family.</text>
</comment>
<dbReference type="SUPFAM" id="SSF54001">
    <property type="entry name" value="Cysteine proteinases"/>
    <property type="match status" value="1"/>
</dbReference>
<accession>A0A843WP88</accession>
<dbReference type="GO" id="GO:0006508">
    <property type="term" value="P:proteolysis"/>
    <property type="evidence" value="ECO:0007669"/>
    <property type="project" value="InterPro"/>
</dbReference>
<evidence type="ECO:0000313" key="5">
    <source>
        <dbReference type="Proteomes" id="UP000652761"/>
    </source>
</evidence>
<dbReference type="Pfam" id="PF00112">
    <property type="entry name" value="Peptidase_C1"/>
    <property type="match status" value="1"/>
</dbReference>
<evidence type="ECO:0000313" key="4">
    <source>
        <dbReference type="EMBL" id="MQM05824.1"/>
    </source>
</evidence>
<evidence type="ECO:0000256" key="2">
    <source>
        <dbReference type="ARBA" id="ARBA00023157"/>
    </source>
</evidence>
<evidence type="ECO:0000256" key="1">
    <source>
        <dbReference type="ARBA" id="ARBA00008455"/>
    </source>
</evidence>
<evidence type="ECO:0000259" key="3">
    <source>
        <dbReference type="SMART" id="SM00645"/>
    </source>
</evidence>
<dbReference type="InterPro" id="IPR038765">
    <property type="entry name" value="Papain-like_cys_pep_sf"/>
</dbReference>
<keyword evidence="2" id="KW-1015">Disulfide bond</keyword>
<proteinExistence type="inferred from homology"/>
<dbReference type="Gene3D" id="3.90.70.10">
    <property type="entry name" value="Cysteine proteinases"/>
    <property type="match status" value="1"/>
</dbReference>
<feature type="domain" description="Peptidase C1A papain C-terminal" evidence="3">
    <location>
        <begin position="2"/>
        <end position="124"/>
    </location>
</feature>
<comment type="caution">
    <text evidence="4">The sequence shown here is derived from an EMBL/GenBank/DDBJ whole genome shotgun (WGS) entry which is preliminary data.</text>
</comment>